<dbReference type="RefSeq" id="WP_134112711.1">
    <property type="nucleotide sequence ID" value="NZ_SOBG01000003.1"/>
</dbReference>
<name>A0AA46I5Q6_9FUSO</name>
<evidence type="ECO:0000256" key="1">
    <source>
        <dbReference type="ARBA" id="ARBA00022723"/>
    </source>
</evidence>
<comment type="caution">
    <text evidence="5">The sequence shown here is derived from an EMBL/GenBank/DDBJ whole genome shotgun (WGS) entry which is preliminary data.</text>
</comment>
<dbReference type="InterPro" id="IPR017896">
    <property type="entry name" value="4Fe4S_Fe-S-bd"/>
</dbReference>
<dbReference type="GO" id="GO:0046872">
    <property type="term" value="F:metal ion binding"/>
    <property type="evidence" value="ECO:0007669"/>
    <property type="project" value="UniProtKB-KW"/>
</dbReference>
<accession>A0AA46I5Q6</accession>
<proteinExistence type="predicted"/>
<dbReference type="GO" id="GO:0051536">
    <property type="term" value="F:iron-sulfur cluster binding"/>
    <property type="evidence" value="ECO:0007669"/>
    <property type="project" value="UniProtKB-KW"/>
</dbReference>
<dbReference type="EMBL" id="SOBG01000003">
    <property type="protein sequence ID" value="TDT71443.1"/>
    <property type="molecule type" value="Genomic_DNA"/>
</dbReference>
<dbReference type="Pfam" id="PF00037">
    <property type="entry name" value="Fer4"/>
    <property type="match status" value="1"/>
</dbReference>
<evidence type="ECO:0000259" key="4">
    <source>
        <dbReference type="PROSITE" id="PS51379"/>
    </source>
</evidence>
<feature type="domain" description="4Fe-4S ferredoxin-type" evidence="4">
    <location>
        <begin position="61"/>
        <end position="89"/>
    </location>
</feature>
<evidence type="ECO:0000256" key="2">
    <source>
        <dbReference type="ARBA" id="ARBA00023004"/>
    </source>
</evidence>
<keyword evidence="3" id="KW-0411">Iron-sulfur</keyword>
<organism evidence="5 6">
    <name type="scientific">Hypnocyclicus thermotrophus</name>
    <dbReference type="NCBI Taxonomy" id="1627895"/>
    <lineage>
        <taxon>Bacteria</taxon>
        <taxon>Fusobacteriati</taxon>
        <taxon>Fusobacteriota</taxon>
        <taxon>Fusobacteriia</taxon>
        <taxon>Fusobacteriales</taxon>
        <taxon>Fusobacteriaceae</taxon>
        <taxon>Hypnocyclicus</taxon>
    </lineage>
</organism>
<dbReference type="Proteomes" id="UP000294678">
    <property type="component" value="Unassembled WGS sequence"/>
</dbReference>
<dbReference type="AlphaFoldDB" id="A0AA46I5Q6"/>
<dbReference type="Gene3D" id="3.30.70.20">
    <property type="match status" value="1"/>
</dbReference>
<dbReference type="PROSITE" id="PS51379">
    <property type="entry name" value="4FE4S_FER_2"/>
    <property type="match status" value="2"/>
</dbReference>
<keyword evidence="2" id="KW-0408">Iron</keyword>
<keyword evidence="1" id="KW-0479">Metal-binding</keyword>
<dbReference type="SUPFAM" id="SSF54862">
    <property type="entry name" value="4Fe-4S ferredoxins"/>
    <property type="match status" value="1"/>
</dbReference>
<evidence type="ECO:0000256" key="3">
    <source>
        <dbReference type="ARBA" id="ARBA00023014"/>
    </source>
</evidence>
<sequence>MKKIKSKKFKKSKKVAVIDQNQCDKSPFCPVKRVCPVGAIIPLKKGEQQKKRSIFGFLIPKGYRVDEEKCTGCGICVTSCPMQAVSIKA</sequence>
<feature type="domain" description="4Fe-4S ferredoxin-type" evidence="4">
    <location>
        <begin position="14"/>
        <end position="46"/>
    </location>
</feature>
<dbReference type="InterPro" id="IPR017900">
    <property type="entry name" value="4Fe4S_Fe_S_CS"/>
</dbReference>
<keyword evidence="6" id="KW-1185">Reference proteome</keyword>
<evidence type="ECO:0000313" key="6">
    <source>
        <dbReference type="Proteomes" id="UP000294678"/>
    </source>
</evidence>
<evidence type="ECO:0000313" key="5">
    <source>
        <dbReference type="EMBL" id="TDT71443.1"/>
    </source>
</evidence>
<protein>
    <submittedName>
        <fullName evidence="5">4Fe-4S binding protein</fullName>
    </submittedName>
</protein>
<gene>
    <name evidence="5" type="ORF">EV215_0818</name>
</gene>
<reference evidence="5 6" key="1">
    <citation type="submission" date="2019-03" db="EMBL/GenBank/DDBJ databases">
        <title>Genomic Encyclopedia of Type Strains, Phase IV (KMG-IV): sequencing the most valuable type-strain genomes for metagenomic binning, comparative biology and taxonomic classification.</title>
        <authorList>
            <person name="Goeker M."/>
        </authorList>
    </citation>
    <scope>NUCLEOTIDE SEQUENCE [LARGE SCALE GENOMIC DNA]</scope>
    <source>
        <strain evidence="5 6">DSM 100055</strain>
    </source>
</reference>
<dbReference type="PROSITE" id="PS00198">
    <property type="entry name" value="4FE4S_FER_1"/>
    <property type="match status" value="1"/>
</dbReference>